<sequence length="342" mass="38091">MQQIHRYSKTYLVFRLAQITIFIYRTTPHSQIEITLLGTMDANLNPGESRTAATFGGGGGGGGETGSTVDLLVFEDSHNAVVAERNRIVDLRLNFVFLLNSSPTRHKRRFLSEDYLTNEYLDNVIDFIPSMKNLKFKDIPSFIRTTNPDDIMLKFALRETERSKRASAIILNTFDDLDHDVIQSMNSILPPVYPVGPLHLLANREIEEGSELGNMGSNLWKEETGCLDWLDTKAPNSVVYVNFGSITVITAKQLAEFAWEGVFMGHPAGLSSWRRGNGSAGVFDGDGRPEDVGKLVSSGESSLPPGNRRFLDALWMELDVGESLWRCSNDMLAILCRPANEL</sequence>
<keyword evidence="2" id="KW-0808">Transferase</keyword>
<evidence type="ECO:0008006" key="5">
    <source>
        <dbReference type="Google" id="ProtNLM"/>
    </source>
</evidence>
<evidence type="ECO:0000256" key="2">
    <source>
        <dbReference type="ARBA" id="ARBA00022676"/>
    </source>
</evidence>
<evidence type="ECO:0000313" key="3">
    <source>
        <dbReference type="EnsemblPlants" id="Bo7g058130.1"/>
    </source>
</evidence>
<evidence type="ECO:0000256" key="1">
    <source>
        <dbReference type="ARBA" id="ARBA00009995"/>
    </source>
</evidence>
<comment type="similarity">
    <text evidence="1">Belongs to the UDP-glycosyltransferase family.</text>
</comment>
<reference evidence="3" key="2">
    <citation type="submission" date="2015-03" db="UniProtKB">
        <authorList>
            <consortium name="EnsemblPlants"/>
        </authorList>
    </citation>
    <scope>IDENTIFICATION</scope>
</reference>
<dbReference type="HOGENOM" id="CLU_812214_0_0_1"/>
<dbReference type="Gramene" id="Bo7g058130.1">
    <property type="protein sequence ID" value="Bo7g058130.1"/>
    <property type="gene ID" value="Bo7g058130"/>
</dbReference>
<dbReference type="PANTHER" id="PTHR11926">
    <property type="entry name" value="GLUCOSYL/GLUCURONOSYL TRANSFERASES"/>
    <property type="match status" value="1"/>
</dbReference>
<dbReference type="STRING" id="109376.A0A0D3D7E3"/>
<dbReference type="PANTHER" id="PTHR11926:SF1364">
    <property type="entry name" value="GLYCOSYLTRANSFERASE"/>
    <property type="match status" value="1"/>
</dbReference>
<protein>
    <recommendedName>
        <fullName evidence="5">UDP-glycosyltransferases domain-containing protein</fullName>
    </recommendedName>
</protein>
<proteinExistence type="inferred from homology"/>
<dbReference type="Gene3D" id="3.40.50.2000">
    <property type="entry name" value="Glycogen Phosphorylase B"/>
    <property type="match status" value="2"/>
</dbReference>
<keyword evidence="2" id="KW-0328">Glycosyltransferase</keyword>
<dbReference type="GO" id="GO:0080043">
    <property type="term" value="F:quercetin 3-O-glucosyltransferase activity"/>
    <property type="evidence" value="ECO:0007669"/>
    <property type="project" value="TreeGrafter"/>
</dbReference>
<dbReference type="Proteomes" id="UP000032141">
    <property type="component" value="Chromosome C7"/>
</dbReference>
<reference evidence="3 4" key="1">
    <citation type="journal article" date="2014" name="Genome Biol.">
        <title>Transcriptome and methylome profiling reveals relics of genome dominance in the mesopolyploid Brassica oleracea.</title>
        <authorList>
            <person name="Parkin I.A."/>
            <person name="Koh C."/>
            <person name="Tang H."/>
            <person name="Robinson S.J."/>
            <person name="Kagale S."/>
            <person name="Clarke W.E."/>
            <person name="Town C.D."/>
            <person name="Nixon J."/>
            <person name="Krishnakumar V."/>
            <person name="Bidwell S.L."/>
            <person name="Denoeud F."/>
            <person name="Belcram H."/>
            <person name="Links M.G."/>
            <person name="Just J."/>
            <person name="Clarke C."/>
            <person name="Bender T."/>
            <person name="Huebert T."/>
            <person name="Mason A.S."/>
            <person name="Pires J.C."/>
            <person name="Barker G."/>
            <person name="Moore J."/>
            <person name="Walley P.G."/>
            <person name="Manoli S."/>
            <person name="Batley J."/>
            <person name="Edwards D."/>
            <person name="Nelson M.N."/>
            <person name="Wang X."/>
            <person name="Paterson A.H."/>
            <person name="King G."/>
            <person name="Bancroft I."/>
            <person name="Chalhoub B."/>
            <person name="Sharpe A.G."/>
        </authorList>
    </citation>
    <scope>NUCLEOTIDE SEQUENCE</scope>
    <source>
        <strain evidence="3 4">cv. TO1000</strain>
    </source>
</reference>
<evidence type="ECO:0000313" key="4">
    <source>
        <dbReference type="Proteomes" id="UP000032141"/>
    </source>
</evidence>
<dbReference type="EnsemblPlants" id="Bo7g058130.1">
    <property type="protein sequence ID" value="Bo7g058130.1"/>
    <property type="gene ID" value="Bo7g058130"/>
</dbReference>
<dbReference type="AlphaFoldDB" id="A0A0D3D7E3"/>
<dbReference type="eggNOG" id="KOG1192">
    <property type="taxonomic scope" value="Eukaryota"/>
</dbReference>
<dbReference type="SUPFAM" id="SSF53756">
    <property type="entry name" value="UDP-Glycosyltransferase/glycogen phosphorylase"/>
    <property type="match status" value="1"/>
</dbReference>
<name>A0A0D3D7E3_BRAOL</name>
<dbReference type="GO" id="GO:0080044">
    <property type="term" value="F:quercetin 7-O-glucosyltransferase activity"/>
    <property type="evidence" value="ECO:0007669"/>
    <property type="project" value="TreeGrafter"/>
</dbReference>
<organism evidence="3 4">
    <name type="scientific">Brassica oleracea var. oleracea</name>
    <dbReference type="NCBI Taxonomy" id="109376"/>
    <lineage>
        <taxon>Eukaryota</taxon>
        <taxon>Viridiplantae</taxon>
        <taxon>Streptophyta</taxon>
        <taxon>Embryophyta</taxon>
        <taxon>Tracheophyta</taxon>
        <taxon>Spermatophyta</taxon>
        <taxon>Magnoliopsida</taxon>
        <taxon>eudicotyledons</taxon>
        <taxon>Gunneridae</taxon>
        <taxon>Pentapetalae</taxon>
        <taxon>rosids</taxon>
        <taxon>malvids</taxon>
        <taxon>Brassicales</taxon>
        <taxon>Brassicaceae</taxon>
        <taxon>Brassiceae</taxon>
        <taxon>Brassica</taxon>
    </lineage>
</organism>
<accession>A0A0D3D7E3</accession>
<keyword evidence="4" id="KW-1185">Reference proteome</keyword>